<name>A0ABD2PZA4_9PLAT</name>
<dbReference type="InterPro" id="IPR039852">
    <property type="entry name" value="CAND1/CAND2"/>
</dbReference>
<evidence type="ECO:0000313" key="3">
    <source>
        <dbReference type="EMBL" id="KAL3312247.1"/>
    </source>
</evidence>
<dbReference type="EMBL" id="JBJKFK010001783">
    <property type="protein sequence ID" value="KAL3312247.1"/>
    <property type="molecule type" value="Genomic_DNA"/>
</dbReference>
<dbReference type="AlphaFoldDB" id="A0ABD2PZA4"/>
<gene>
    <name evidence="3" type="primary">CAND1_2</name>
    <name evidence="3" type="ORF">Ciccas_009160</name>
</gene>
<keyword evidence="4" id="KW-1185">Reference proteome</keyword>
<dbReference type="InterPro" id="IPR011989">
    <property type="entry name" value="ARM-like"/>
</dbReference>
<accession>A0ABD2PZA4</accession>
<proteinExistence type="predicted"/>
<comment type="caution">
    <text evidence="3">The sequence shown here is derived from an EMBL/GenBank/DDBJ whole genome shotgun (WGS) entry which is preliminary data.</text>
</comment>
<evidence type="ECO:0000313" key="4">
    <source>
        <dbReference type="Proteomes" id="UP001626550"/>
    </source>
</evidence>
<evidence type="ECO:0000256" key="1">
    <source>
        <dbReference type="ARBA" id="ARBA00022737"/>
    </source>
</evidence>
<dbReference type="Gene3D" id="1.25.10.10">
    <property type="entry name" value="Leucine-rich Repeat Variant"/>
    <property type="match status" value="1"/>
</dbReference>
<dbReference type="PANTHER" id="PTHR12696">
    <property type="entry name" value="TIP120"/>
    <property type="match status" value="1"/>
</dbReference>
<keyword evidence="1" id="KW-0677">Repeat</keyword>
<evidence type="ECO:0000256" key="2">
    <source>
        <dbReference type="ARBA" id="ARBA00022786"/>
    </source>
</evidence>
<keyword evidence="2" id="KW-0833">Ubl conjugation pathway</keyword>
<organism evidence="3 4">
    <name type="scientific">Cichlidogyrus casuarinus</name>
    <dbReference type="NCBI Taxonomy" id="1844966"/>
    <lineage>
        <taxon>Eukaryota</taxon>
        <taxon>Metazoa</taxon>
        <taxon>Spiralia</taxon>
        <taxon>Lophotrochozoa</taxon>
        <taxon>Platyhelminthes</taxon>
        <taxon>Monogenea</taxon>
        <taxon>Monopisthocotylea</taxon>
        <taxon>Dactylogyridea</taxon>
        <taxon>Ancyrocephalidae</taxon>
        <taxon>Cichlidogyrus</taxon>
    </lineage>
</organism>
<dbReference type="Proteomes" id="UP001626550">
    <property type="component" value="Unassembled WGS sequence"/>
</dbReference>
<protein>
    <submittedName>
        <fullName evidence="3">Cullin-associated NEDD8-dissociated protein 1</fullName>
    </submittedName>
</protein>
<reference evidence="3 4" key="1">
    <citation type="submission" date="2024-11" db="EMBL/GenBank/DDBJ databases">
        <title>Adaptive evolution of stress response genes in parasites aligns with host niche diversity.</title>
        <authorList>
            <person name="Hahn C."/>
            <person name="Resl P."/>
        </authorList>
    </citation>
    <scope>NUCLEOTIDE SEQUENCE [LARGE SCALE GENOMIC DNA]</scope>
    <source>
        <strain evidence="3">EGGRZ-B1_66</strain>
        <tissue evidence="3">Body</tissue>
    </source>
</reference>
<sequence length="193" mass="21147">MEAEDVKTCLEVVKTRLCNESTSLTAIKAIQILASSPDSELSNGYCCTFLPPVLEQVSQLLLKNQRNLRLASLHCLHTSWSCKASLLLSTTGDCQNALQTCISNILHELPQLINDSELLTAQLSIQLAVILFKLADPKHPQLTEKLEHLLSSDAMLGALETLSLSPLLQGSAQQHTVHQLMFEVASLCLVDPF</sequence>